<accession>A0ABD7UWE3</accession>
<sequence>MILLFVNAFIDFSFLSTTILQKELQK</sequence>
<evidence type="ECO:0000313" key="1">
    <source>
        <dbReference type="EMBL" id="VDC40021.1"/>
    </source>
</evidence>
<reference evidence="1 2" key="1">
    <citation type="submission" date="2018-10" db="EMBL/GenBank/DDBJ databases">
        <authorList>
            <person name="Rosinski-Chupin I."/>
        </authorList>
    </citation>
    <scope>NUCLEOTIDE SEQUENCE [LARGE SCALE GENOMIC DNA]</scope>
    <source>
        <strain evidence="1 2">S119</strain>
    </source>
</reference>
<organism evidence="1 2">
    <name type="scientific">Streptococcus pyogenes</name>
    <dbReference type="NCBI Taxonomy" id="1314"/>
    <lineage>
        <taxon>Bacteria</taxon>
        <taxon>Bacillati</taxon>
        <taxon>Bacillota</taxon>
        <taxon>Bacilli</taxon>
        <taxon>Lactobacillales</taxon>
        <taxon>Streptococcaceae</taxon>
        <taxon>Streptococcus</taxon>
    </lineage>
</organism>
<name>A0ABD7UWE3_STRPY</name>
<dbReference type="Proteomes" id="UP000274496">
    <property type="component" value="Chromosome"/>
</dbReference>
<evidence type="ECO:0000313" key="2">
    <source>
        <dbReference type="Proteomes" id="UP000274496"/>
    </source>
</evidence>
<protein>
    <submittedName>
        <fullName evidence="1">Uncharacterized protein</fullName>
    </submittedName>
</protein>
<dbReference type="EMBL" id="LR031521">
    <property type="protein sequence ID" value="VDC40021.1"/>
    <property type="molecule type" value="Genomic_DNA"/>
</dbReference>
<dbReference type="AlphaFoldDB" id="A0ABD7UWE3"/>
<proteinExistence type="predicted"/>
<gene>
    <name evidence="1" type="ORF">SP119_1712</name>
</gene>